<dbReference type="GO" id="GO:0006355">
    <property type="term" value="P:regulation of DNA-templated transcription"/>
    <property type="evidence" value="ECO:0007669"/>
    <property type="project" value="InterPro"/>
</dbReference>
<keyword evidence="1 2" id="KW-0238">DNA-binding</keyword>
<dbReference type="SUPFAM" id="SSF46894">
    <property type="entry name" value="C-terminal effector domain of the bipartite response regulators"/>
    <property type="match status" value="1"/>
</dbReference>
<dbReference type="Pfam" id="PF00486">
    <property type="entry name" value="Trans_reg_C"/>
    <property type="match status" value="1"/>
</dbReference>
<dbReference type="InterPro" id="IPR016032">
    <property type="entry name" value="Sig_transdc_resp-reg_C-effctor"/>
</dbReference>
<dbReference type="Proteomes" id="UP000772181">
    <property type="component" value="Unassembled WGS sequence"/>
</dbReference>
<comment type="caution">
    <text evidence="4">The sequence shown here is derived from an EMBL/GenBank/DDBJ whole genome shotgun (WGS) entry which is preliminary data.</text>
</comment>
<gene>
    <name evidence="4" type="ORF">HY730_01735</name>
</gene>
<dbReference type="PROSITE" id="PS51755">
    <property type="entry name" value="OMPR_PHOB"/>
    <property type="match status" value="1"/>
</dbReference>
<feature type="non-terminal residue" evidence="4">
    <location>
        <position position="1"/>
    </location>
</feature>
<evidence type="ECO:0000256" key="2">
    <source>
        <dbReference type="PROSITE-ProRule" id="PRU01091"/>
    </source>
</evidence>
<evidence type="ECO:0000256" key="1">
    <source>
        <dbReference type="ARBA" id="ARBA00023125"/>
    </source>
</evidence>
<name>A0A933LQ91_UNCTE</name>
<dbReference type="InterPro" id="IPR036388">
    <property type="entry name" value="WH-like_DNA-bd_sf"/>
</dbReference>
<dbReference type="AlphaFoldDB" id="A0A933LQ91"/>
<feature type="DNA-binding region" description="OmpR/PhoB-type" evidence="2">
    <location>
        <begin position="1"/>
        <end position="43"/>
    </location>
</feature>
<protein>
    <submittedName>
        <fullName evidence="4">Winged helix-turn-helix domain-containing protein</fullName>
    </submittedName>
</protein>
<dbReference type="InterPro" id="IPR001867">
    <property type="entry name" value="OmpR/PhoB-type_DNA-bd"/>
</dbReference>
<sequence length="45" mass="5217">NEHRNDVRLLRTCVCRLRDKIDKDPAKPSLIRNLVGKGYIIDKPS</sequence>
<dbReference type="Gene3D" id="1.10.10.10">
    <property type="entry name" value="Winged helix-like DNA-binding domain superfamily/Winged helix DNA-binding domain"/>
    <property type="match status" value="1"/>
</dbReference>
<proteinExistence type="predicted"/>
<reference evidence="4" key="1">
    <citation type="submission" date="2020-07" db="EMBL/GenBank/DDBJ databases">
        <title>Huge and variable diversity of episymbiotic CPR bacteria and DPANN archaea in groundwater ecosystems.</title>
        <authorList>
            <person name="He C.Y."/>
            <person name="Keren R."/>
            <person name="Whittaker M."/>
            <person name="Farag I.F."/>
            <person name="Doudna J."/>
            <person name="Cate J.H.D."/>
            <person name="Banfield J.F."/>
        </authorList>
    </citation>
    <scope>NUCLEOTIDE SEQUENCE</scope>
    <source>
        <strain evidence="4">NC_groundwater_1482_Ag_S-0.65um_47_24</strain>
    </source>
</reference>
<dbReference type="GO" id="GO:0000160">
    <property type="term" value="P:phosphorelay signal transduction system"/>
    <property type="evidence" value="ECO:0007669"/>
    <property type="project" value="InterPro"/>
</dbReference>
<feature type="domain" description="OmpR/PhoB-type" evidence="3">
    <location>
        <begin position="1"/>
        <end position="43"/>
    </location>
</feature>
<dbReference type="GO" id="GO:0003677">
    <property type="term" value="F:DNA binding"/>
    <property type="evidence" value="ECO:0007669"/>
    <property type="project" value="UniProtKB-UniRule"/>
</dbReference>
<evidence type="ECO:0000313" key="5">
    <source>
        <dbReference type="Proteomes" id="UP000772181"/>
    </source>
</evidence>
<accession>A0A933LQ91</accession>
<dbReference type="EMBL" id="JACQWF010000081">
    <property type="protein sequence ID" value="MBI4595081.1"/>
    <property type="molecule type" value="Genomic_DNA"/>
</dbReference>
<organism evidence="4 5">
    <name type="scientific">Tectimicrobiota bacterium</name>
    <dbReference type="NCBI Taxonomy" id="2528274"/>
    <lineage>
        <taxon>Bacteria</taxon>
        <taxon>Pseudomonadati</taxon>
        <taxon>Nitrospinota/Tectimicrobiota group</taxon>
        <taxon>Candidatus Tectimicrobiota</taxon>
    </lineage>
</organism>
<evidence type="ECO:0000313" key="4">
    <source>
        <dbReference type="EMBL" id="MBI4595081.1"/>
    </source>
</evidence>
<evidence type="ECO:0000259" key="3">
    <source>
        <dbReference type="PROSITE" id="PS51755"/>
    </source>
</evidence>